<dbReference type="AlphaFoldDB" id="A0A0V1MR99"/>
<evidence type="ECO:0000313" key="2">
    <source>
        <dbReference type="Proteomes" id="UP000054843"/>
    </source>
</evidence>
<name>A0A0V1MR99_9BILA</name>
<evidence type="ECO:0000313" key="1">
    <source>
        <dbReference type="EMBL" id="KRZ74329.1"/>
    </source>
</evidence>
<organism evidence="1 2">
    <name type="scientific">Trichinella papuae</name>
    <dbReference type="NCBI Taxonomy" id="268474"/>
    <lineage>
        <taxon>Eukaryota</taxon>
        <taxon>Metazoa</taxon>
        <taxon>Ecdysozoa</taxon>
        <taxon>Nematoda</taxon>
        <taxon>Enoplea</taxon>
        <taxon>Dorylaimia</taxon>
        <taxon>Trichinellida</taxon>
        <taxon>Trichinellidae</taxon>
        <taxon>Trichinella</taxon>
    </lineage>
</organism>
<proteinExistence type="predicted"/>
<dbReference type="Proteomes" id="UP000054843">
    <property type="component" value="Unassembled WGS sequence"/>
</dbReference>
<accession>A0A0V1MR99</accession>
<sequence length="59" mass="6518">MTGIDQKKSENYNEPGLTLHESVFVEILLKTLNLDAILVGITEGEIKHAKVANSKYVCT</sequence>
<protein>
    <submittedName>
        <fullName evidence="1">Uncharacterized protein</fullName>
    </submittedName>
</protein>
<reference evidence="1 2" key="1">
    <citation type="submission" date="2015-01" db="EMBL/GenBank/DDBJ databases">
        <title>Evolution of Trichinella species and genotypes.</title>
        <authorList>
            <person name="Korhonen P.K."/>
            <person name="Edoardo P."/>
            <person name="Giuseppe L.R."/>
            <person name="Gasser R.B."/>
        </authorList>
    </citation>
    <scope>NUCLEOTIDE SEQUENCE [LARGE SCALE GENOMIC DNA]</scope>
    <source>
        <strain evidence="1">ISS1980</strain>
    </source>
</reference>
<gene>
    <name evidence="1" type="ORF">T10_3294</name>
</gene>
<dbReference type="EMBL" id="JYDO01000052">
    <property type="protein sequence ID" value="KRZ74329.1"/>
    <property type="molecule type" value="Genomic_DNA"/>
</dbReference>
<keyword evidence="2" id="KW-1185">Reference proteome</keyword>
<comment type="caution">
    <text evidence="1">The sequence shown here is derived from an EMBL/GenBank/DDBJ whole genome shotgun (WGS) entry which is preliminary data.</text>
</comment>